<feature type="compositionally biased region" description="Low complexity" evidence="1">
    <location>
        <begin position="171"/>
        <end position="194"/>
    </location>
</feature>
<feature type="region of interest" description="Disordered" evidence="1">
    <location>
        <begin position="171"/>
        <end position="214"/>
    </location>
</feature>
<sequence>MSMIAPYPGVGYYGYPGYGYLGTPQSSYPASTGVYPATISPYDYPPSYPGMAYPTQTYPGFAQYPGSTYPPVNSGYITTYPTPGYQNLVDTRPANPVVYPGPAKVDRGPSIRYPGQGYPSGPSPNQPQNVQSNPPYNSGYTGSFYQAYPSTTGSYAPASAYPSAAATGYPSSYPGDSSSQYPGQSQSPYSPGYQTGYPSGANGPYRPNRRPKSLTQRAVSAVAEALTSIALYDDYQCVPRMLCEVAGGSTASSPTLQKATAGLQPLLGLLQSFNGVSASPLLVFGRAAVLGVTSKNNPAACSKAYPQCPNDPEKLIYYLNNHNGGFFRFFGQPELSQPHNLEQFYGYLAGQYGLLQPPGATNRYPNTGGYGLLPQYRELNNNREFNDVQSEAEERIQNKPHVNALDDVSSYDSDDGSKFTFPEEDKRRDKEHVFRREPERTIRDSNSLKFPDDRPADETRDYRKPIDYVRKQKSILFPGENNYQSNDENNFNYNDYNNVYQNHQRLVAVNSNTDDFIFDYAHNIYVKRPREVEPNDLTTVYVVRGNGDPNHPEIVRVRPGQSV</sequence>
<evidence type="ECO:0000313" key="2">
    <source>
        <dbReference type="Proteomes" id="UP000322000"/>
    </source>
</evidence>
<name>A0A7E5WEY5_TRINI</name>
<evidence type="ECO:0000256" key="1">
    <source>
        <dbReference type="SAM" id="MobiDB-lite"/>
    </source>
</evidence>
<dbReference type="GeneID" id="113502072"/>
<gene>
    <name evidence="3" type="primary">LOC113502072</name>
</gene>
<dbReference type="Proteomes" id="UP000322000">
    <property type="component" value="Chromosome 16"/>
</dbReference>
<dbReference type="OrthoDB" id="8196075at2759"/>
<feature type="region of interest" description="Disordered" evidence="1">
    <location>
        <begin position="398"/>
        <end position="462"/>
    </location>
</feature>
<dbReference type="InParanoid" id="A0A7E5WEY5"/>
<dbReference type="KEGG" id="tnl:113502072"/>
<dbReference type="AlphaFoldDB" id="A0A7E5WEY5"/>
<feature type="compositionally biased region" description="Basic and acidic residues" evidence="1">
    <location>
        <begin position="450"/>
        <end position="462"/>
    </location>
</feature>
<protein>
    <submittedName>
        <fullName evidence="3">Uncharacterized protein LOC113502072</fullName>
    </submittedName>
</protein>
<dbReference type="RefSeq" id="XP_026739254.1">
    <property type="nucleotide sequence ID" value="XM_026883453.1"/>
</dbReference>
<reference evidence="3" key="1">
    <citation type="submission" date="2025-08" db="UniProtKB">
        <authorList>
            <consortium name="RefSeq"/>
        </authorList>
    </citation>
    <scope>IDENTIFICATION</scope>
</reference>
<feature type="region of interest" description="Disordered" evidence="1">
    <location>
        <begin position="91"/>
        <end position="138"/>
    </location>
</feature>
<feature type="compositionally biased region" description="Low complexity" evidence="1">
    <location>
        <begin position="126"/>
        <end position="138"/>
    </location>
</feature>
<evidence type="ECO:0000313" key="3">
    <source>
        <dbReference type="RefSeq" id="XP_026739254.1"/>
    </source>
</evidence>
<keyword evidence="2" id="KW-1185">Reference proteome</keyword>
<proteinExistence type="predicted"/>
<organism evidence="2 3">
    <name type="scientific">Trichoplusia ni</name>
    <name type="common">Cabbage looper</name>
    <dbReference type="NCBI Taxonomy" id="7111"/>
    <lineage>
        <taxon>Eukaryota</taxon>
        <taxon>Metazoa</taxon>
        <taxon>Ecdysozoa</taxon>
        <taxon>Arthropoda</taxon>
        <taxon>Hexapoda</taxon>
        <taxon>Insecta</taxon>
        <taxon>Pterygota</taxon>
        <taxon>Neoptera</taxon>
        <taxon>Endopterygota</taxon>
        <taxon>Lepidoptera</taxon>
        <taxon>Glossata</taxon>
        <taxon>Ditrysia</taxon>
        <taxon>Noctuoidea</taxon>
        <taxon>Noctuidae</taxon>
        <taxon>Plusiinae</taxon>
        <taxon>Trichoplusia</taxon>
    </lineage>
</organism>
<accession>A0A7E5WEY5</accession>
<feature type="compositionally biased region" description="Basic and acidic residues" evidence="1">
    <location>
        <begin position="415"/>
        <end position="443"/>
    </location>
</feature>